<gene>
    <name evidence="10" type="ORF">BV898_10630</name>
</gene>
<dbReference type="GO" id="GO:0005507">
    <property type="term" value="F:copper ion binding"/>
    <property type="evidence" value="ECO:0007669"/>
    <property type="project" value="InterPro"/>
</dbReference>
<comment type="function">
    <text evidence="1">Exerts its effect at some terminal stage of cytochrome c oxidase synthesis, probably by being involved in the insertion of the copper B into subunit I.</text>
</comment>
<keyword evidence="5 9" id="KW-0472">Membrane</keyword>
<dbReference type="Proteomes" id="UP000192578">
    <property type="component" value="Unassembled WGS sequence"/>
</dbReference>
<evidence type="ECO:0000256" key="4">
    <source>
        <dbReference type="ARBA" id="ARBA00022989"/>
    </source>
</evidence>
<dbReference type="EMBL" id="MTYJ01000092">
    <property type="protein sequence ID" value="OQV15248.1"/>
    <property type="molecule type" value="Genomic_DNA"/>
</dbReference>
<feature type="transmembrane region" description="Helical" evidence="9">
    <location>
        <begin position="118"/>
        <end position="136"/>
    </location>
</feature>
<dbReference type="FunFam" id="2.60.370.10:FF:000001">
    <property type="entry name" value="COX11 cytochrome c oxidase assembly homolog"/>
    <property type="match status" value="1"/>
</dbReference>
<name>A0A1W0WJ53_HYPEX</name>
<keyword evidence="3 9" id="KW-0812">Transmembrane</keyword>
<dbReference type="Gene3D" id="2.60.370.10">
    <property type="entry name" value="Ctag/Cox11"/>
    <property type="match status" value="1"/>
</dbReference>
<dbReference type="PANTHER" id="PTHR21320">
    <property type="entry name" value="CYTOCHROME C OXIDASE ASSEMBLY PROTEIN COX11-RELATED"/>
    <property type="match status" value="1"/>
</dbReference>
<evidence type="ECO:0000256" key="2">
    <source>
        <dbReference type="ARBA" id="ARBA00004243"/>
    </source>
</evidence>
<proteinExistence type="inferred from homology"/>
<dbReference type="GO" id="GO:0005743">
    <property type="term" value="C:mitochondrial inner membrane"/>
    <property type="evidence" value="ECO:0007669"/>
    <property type="project" value="UniProtKB-SubCell"/>
</dbReference>
<dbReference type="Pfam" id="PF04442">
    <property type="entry name" value="CtaG_Cox11"/>
    <property type="match status" value="1"/>
</dbReference>
<feature type="compositionally biased region" description="Polar residues" evidence="8">
    <location>
        <begin position="297"/>
        <end position="309"/>
    </location>
</feature>
<keyword evidence="11" id="KW-1185">Reference proteome</keyword>
<keyword evidence="4 9" id="KW-1133">Transmembrane helix</keyword>
<feature type="region of interest" description="Disordered" evidence="8">
    <location>
        <begin position="296"/>
        <end position="316"/>
    </location>
</feature>
<dbReference type="AlphaFoldDB" id="A0A1W0WJ53"/>
<sequence length="316" mass="35338">MLLPIRDAMRRLPSFTPNLLSKSPPGWNRCSRCLIAEFHAVARPRGWQDQARKISGDRKILPTAIEMGRSPACSLLQRSLALGIYTQIGSIRFIGNPGRSGPRNHLTERQQFASRTTLNYVCAVIITVLGLSYAAVPMYRMFCQVTGIGGASNLAQHGDEKVEALQKVTDRALKIVFTADTASHLQWNFKPVQREVTVFPGETALAFYTAENPTDRHIVGISTYTVLPFEAAKYLNKIQCFCFEEQRLNPHEKVDMPVFFYIDPEYVNDPWLIKADTITLAYTFFEAKDGMKFLPQGTPSPHNRVTPSTGAAVEPA</sequence>
<evidence type="ECO:0000256" key="5">
    <source>
        <dbReference type="ARBA" id="ARBA00023136"/>
    </source>
</evidence>
<reference evidence="11" key="1">
    <citation type="submission" date="2017-01" db="EMBL/GenBank/DDBJ databases">
        <title>Comparative genomics of anhydrobiosis in the tardigrade Hypsibius dujardini.</title>
        <authorList>
            <person name="Yoshida Y."/>
            <person name="Koutsovoulos G."/>
            <person name="Laetsch D."/>
            <person name="Stevens L."/>
            <person name="Kumar S."/>
            <person name="Horikawa D."/>
            <person name="Ishino K."/>
            <person name="Komine S."/>
            <person name="Tomita M."/>
            <person name="Blaxter M."/>
            <person name="Arakawa K."/>
        </authorList>
    </citation>
    <scope>NUCLEOTIDE SEQUENCE [LARGE SCALE GENOMIC DNA]</scope>
    <source>
        <strain evidence="11">Z151</strain>
    </source>
</reference>
<protein>
    <recommendedName>
        <fullName evidence="7">Cytochrome c oxidase assembly protein COX11, mitochondrial</fullName>
    </recommendedName>
</protein>
<evidence type="ECO:0000256" key="1">
    <source>
        <dbReference type="ARBA" id="ARBA00004007"/>
    </source>
</evidence>
<accession>A0A1W0WJ53</accession>
<evidence type="ECO:0000256" key="8">
    <source>
        <dbReference type="SAM" id="MobiDB-lite"/>
    </source>
</evidence>
<dbReference type="HAMAP" id="MF_00155">
    <property type="entry name" value="CtaG"/>
    <property type="match status" value="1"/>
</dbReference>
<dbReference type="SUPFAM" id="SSF110111">
    <property type="entry name" value="Ctag/Cox11"/>
    <property type="match status" value="1"/>
</dbReference>
<evidence type="ECO:0000256" key="3">
    <source>
        <dbReference type="ARBA" id="ARBA00022692"/>
    </source>
</evidence>
<dbReference type="NCBIfam" id="NF003465">
    <property type="entry name" value="PRK05089.1"/>
    <property type="match status" value="1"/>
</dbReference>
<dbReference type="InterPro" id="IPR023471">
    <property type="entry name" value="CtaG/Cox11_dom_sf"/>
</dbReference>
<organism evidence="10 11">
    <name type="scientific">Hypsibius exemplaris</name>
    <name type="common">Freshwater tardigrade</name>
    <dbReference type="NCBI Taxonomy" id="2072580"/>
    <lineage>
        <taxon>Eukaryota</taxon>
        <taxon>Metazoa</taxon>
        <taxon>Ecdysozoa</taxon>
        <taxon>Tardigrada</taxon>
        <taxon>Eutardigrada</taxon>
        <taxon>Parachela</taxon>
        <taxon>Hypsibioidea</taxon>
        <taxon>Hypsibiidae</taxon>
        <taxon>Hypsibius</taxon>
    </lineage>
</organism>
<evidence type="ECO:0000256" key="7">
    <source>
        <dbReference type="ARBA" id="ARBA00068998"/>
    </source>
</evidence>
<evidence type="ECO:0000313" key="11">
    <source>
        <dbReference type="Proteomes" id="UP000192578"/>
    </source>
</evidence>
<comment type="subcellular location">
    <subcellularLocation>
        <location evidence="2">Mitochondrion inner membrane</location>
        <topology evidence="2">Single-pass membrane protein</topology>
        <orientation evidence="2">Intermembrane side</orientation>
    </subcellularLocation>
</comment>
<evidence type="ECO:0000256" key="6">
    <source>
        <dbReference type="ARBA" id="ARBA00063165"/>
    </source>
</evidence>
<dbReference type="InterPro" id="IPR007533">
    <property type="entry name" value="Cyt_c_oxidase_assmbl_CtaG"/>
</dbReference>
<evidence type="ECO:0000256" key="9">
    <source>
        <dbReference type="SAM" id="Phobius"/>
    </source>
</evidence>
<comment type="subunit">
    <text evidence="6">Interacts with CNNM4/ACDP4. Interacts with RANBP2.</text>
</comment>
<comment type="caution">
    <text evidence="10">The sequence shown here is derived from an EMBL/GenBank/DDBJ whole genome shotgun (WGS) entry which is preliminary data.</text>
</comment>
<dbReference type="PANTHER" id="PTHR21320:SF3">
    <property type="entry name" value="CYTOCHROME C OXIDASE ASSEMBLY PROTEIN COX11, MITOCHONDRIAL-RELATED"/>
    <property type="match status" value="1"/>
</dbReference>
<dbReference type="OrthoDB" id="1704689at2759"/>
<evidence type="ECO:0000313" key="10">
    <source>
        <dbReference type="EMBL" id="OQV15248.1"/>
    </source>
</evidence>